<organism evidence="10 11">
    <name type="scientific">Tianweitania aestuarii</name>
    <dbReference type="NCBI Taxonomy" id="2814886"/>
    <lineage>
        <taxon>Bacteria</taxon>
        <taxon>Pseudomonadati</taxon>
        <taxon>Pseudomonadota</taxon>
        <taxon>Alphaproteobacteria</taxon>
        <taxon>Hyphomicrobiales</taxon>
        <taxon>Phyllobacteriaceae</taxon>
        <taxon>Tianweitania</taxon>
    </lineage>
</organism>
<comment type="subcellular location">
    <subcellularLocation>
        <location evidence="1">Cell inner membrane</location>
        <topology evidence="1">Multi-pass membrane protein</topology>
    </subcellularLocation>
    <subcellularLocation>
        <location evidence="8">Cell membrane</location>
        <topology evidence="8">Multi-pass membrane protein</topology>
    </subcellularLocation>
</comment>
<proteinExistence type="inferred from homology"/>
<feature type="transmembrane region" description="Helical" evidence="8">
    <location>
        <begin position="231"/>
        <end position="256"/>
    </location>
</feature>
<protein>
    <submittedName>
        <fullName evidence="10">ABC transporter permease</fullName>
    </submittedName>
</protein>
<keyword evidence="2 8" id="KW-0813">Transport</keyword>
<keyword evidence="4" id="KW-0997">Cell inner membrane</keyword>
<dbReference type="PROSITE" id="PS50928">
    <property type="entry name" value="ABC_TM1"/>
    <property type="match status" value="1"/>
</dbReference>
<dbReference type="EMBL" id="JAFMNX010000003">
    <property type="protein sequence ID" value="MBS9721435.1"/>
    <property type="molecule type" value="Genomic_DNA"/>
</dbReference>
<keyword evidence="5 8" id="KW-0812">Transmembrane</keyword>
<dbReference type="SUPFAM" id="SSF161098">
    <property type="entry name" value="MetI-like"/>
    <property type="match status" value="1"/>
</dbReference>
<keyword evidence="11" id="KW-1185">Reference proteome</keyword>
<dbReference type="CDD" id="cd06261">
    <property type="entry name" value="TM_PBP2"/>
    <property type="match status" value="1"/>
</dbReference>
<dbReference type="InterPro" id="IPR035906">
    <property type="entry name" value="MetI-like_sf"/>
</dbReference>
<evidence type="ECO:0000256" key="2">
    <source>
        <dbReference type="ARBA" id="ARBA00022448"/>
    </source>
</evidence>
<evidence type="ECO:0000256" key="6">
    <source>
        <dbReference type="ARBA" id="ARBA00022989"/>
    </source>
</evidence>
<evidence type="ECO:0000313" key="11">
    <source>
        <dbReference type="Proteomes" id="UP001297272"/>
    </source>
</evidence>
<feature type="domain" description="ABC transmembrane type-1" evidence="9">
    <location>
        <begin position="65"/>
        <end position="253"/>
    </location>
</feature>
<feature type="transmembrane region" description="Helical" evidence="8">
    <location>
        <begin position="100"/>
        <end position="122"/>
    </location>
</feature>
<comment type="caution">
    <text evidence="10">The sequence shown here is derived from an EMBL/GenBank/DDBJ whole genome shotgun (WGS) entry which is preliminary data.</text>
</comment>
<dbReference type="PANTHER" id="PTHR43357">
    <property type="entry name" value="INNER MEMBRANE ABC TRANSPORTER PERMEASE PROTEIN YDCV"/>
    <property type="match status" value="1"/>
</dbReference>
<evidence type="ECO:0000256" key="1">
    <source>
        <dbReference type="ARBA" id="ARBA00004429"/>
    </source>
</evidence>
<dbReference type="Proteomes" id="UP001297272">
    <property type="component" value="Unassembled WGS sequence"/>
</dbReference>
<accession>A0ABS5RWH5</accession>
<comment type="similarity">
    <text evidence="8">Belongs to the binding-protein-dependent transport system permease family.</text>
</comment>
<dbReference type="Gene3D" id="1.10.3720.10">
    <property type="entry name" value="MetI-like"/>
    <property type="match status" value="1"/>
</dbReference>
<evidence type="ECO:0000313" key="10">
    <source>
        <dbReference type="EMBL" id="MBS9721435.1"/>
    </source>
</evidence>
<evidence type="ECO:0000256" key="5">
    <source>
        <dbReference type="ARBA" id="ARBA00022692"/>
    </source>
</evidence>
<keyword evidence="7 8" id="KW-0472">Membrane</keyword>
<feature type="transmembrane region" description="Helical" evidence="8">
    <location>
        <begin position="12"/>
        <end position="34"/>
    </location>
</feature>
<evidence type="ECO:0000256" key="3">
    <source>
        <dbReference type="ARBA" id="ARBA00022475"/>
    </source>
</evidence>
<dbReference type="RefSeq" id="WP_213985100.1">
    <property type="nucleotide sequence ID" value="NZ_JAFMNX010000003.1"/>
</dbReference>
<name>A0ABS5RWH5_9HYPH</name>
<reference evidence="10 11" key="1">
    <citation type="submission" date="2021-03" db="EMBL/GenBank/DDBJ databases">
        <title>Tianweitania aestuarii sp. nov., isolated from a tidal flat.</title>
        <authorList>
            <person name="Park S."/>
            <person name="Yoon J.-H."/>
        </authorList>
    </citation>
    <scope>NUCLEOTIDE SEQUENCE [LARGE SCALE GENOMIC DNA]</scope>
    <source>
        <strain evidence="10 11">BSSL-BM11</strain>
    </source>
</reference>
<keyword evidence="3" id="KW-1003">Cell membrane</keyword>
<sequence>MSFSRRSNRLVPGIAWVTYLFLLVPSLIVIPISFGGPGEMTFPPRVWTLDLYRQFFADPAWWGSLIQSLQIAVLVTLVTIILGVPAAYALQRTNLPGGKILGGLAMGPLLVPVVVLALGLYLQLGPIGLVDSTWTVVLAHSMLALPFVMVSVGAALRHLDPSYEQVALIMGAGKTRIFFKVVLPQLRAGIAAGALFAFLISLDEVIVAYFITGTDTQTLPVKMYSALRWEVSPVIAAVSTILTVVSLTFAIGLMWLERKDRHD</sequence>
<evidence type="ECO:0000256" key="4">
    <source>
        <dbReference type="ARBA" id="ARBA00022519"/>
    </source>
</evidence>
<gene>
    <name evidence="10" type="ORF">JYU29_12145</name>
</gene>
<feature type="transmembrane region" description="Helical" evidence="8">
    <location>
        <begin position="69"/>
        <end position="88"/>
    </location>
</feature>
<feature type="transmembrane region" description="Helical" evidence="8">
    <location>
        <begin position="186"/>
        <end position="211"/>
    </location>
</feature>
<dbReference type="PANTHER" id="PTHR43357:SF4">
    <property type="entry name" value="INNER MEMBRANE ABC TRANSPORTER PERMEASE PROTEIN YDCV"/>
    <property type="match status" value="1"/>
</dbReference>
<evidence type="ECO:0000259" key="9">
    <source>
        <dbReference type="PROSITE" id="PS50928"/>
    </source>
</evidence>
<evidence type="ECO:0000256" key="8">
    <source>
        <dbReference type="RuleBase" id="RU363032"/>
    </source>
</evidence>
<evidence type="ECO:0000256" key="7">
    <source>
        <dbReference type="ARBA" id="ARBA00023136"/>
    </source>
</evidence>
<dbReference type="InterPro" id="IPR000515">
    <property type="entry name" value="MetI-like"/>
</dbReference>
<feature type="transmembrane region" description="Helical" evidence="8">
    <location>
        <begin position="134"/>
        <end position="156"/>
    </location>
</feature>
<dbReference type="Pfam" id="PF00528">
    <property type="entry name" value="BPD_transp_1"/>
    <property type="match status" value="1"/>
</dbReference>
<keyword evidence="6 8" id="KW-1133">Transmembrane helix</keyword>